<accession>A0A5E4N8Z6</accession>
<evidence type="ECO:0000256" key="1">
    <source>
        <dbReference type="ARBA" id="ARBA00022694"/>
    </source>
</evidence>
<dbReference type="Gene3D" id="3.30.70.3250">
    <property type="entry name" value="Ribonuclease P, Pop5 subunit"/>
    <property type="match status" value="1"/>
</dbReference>
<reference evidence="3 4" key="1">
    <citation type="submission" date="2019-08" db="EMBL/GenBank/DDBJ databases">
        <authorList>
            <person name="Alioto T."/>
            <person name="Alioto T."/>
            <person name="Gomez Garrido J."/>
        </authorList>
    </citation>
    <scope>NUCLEOTIDE SEQUENCE [LARGE SCALE GENOMIC DNA]</scope>
</reference>
<dbReference type="EMBL" id="CABPRJ010001903">
    <property type="protein sequence ID" value="VVC40367.1"/>
    <property type="molecule type" value="Genomic_DNA"/>
</dbReference>
<dbReference type="PANTHER" id="PTHR15441">
    <property type="entry name" value="RIBONUCLEASE P PROTEIN SUBUNIT P14"/>
    <property type="match status" value="1"/>
</dbReference>
<dbReference type="InterPro" id="IPR049128">
    <property type="entry name" value="Pop8-like_dom"/>
</dbReference>
<dbReference type="GO" id="GO:0001682">
    <property type="term" value="P:tRNA 5'-leader removal"/>
    <property type="evidence" value="ECO:0007669"/>
    <property type="project" value="TreeGrafter"/>
</dbReference>
<proteinExistence type="predicted"/>
<gene>
    <name evidence="3" type="ORF">CINCED_3A006561</name>
</gene>
<dbReference type="OrthoDB" id="7481291at2759"/>
<dbReference type="AlphaFoldDB" id="A0A5E4N8Z6"/>
<dbReference type="InterPro" id="IPR038085">
    <property type="entry name" value="Rnp2-like_sf"/>
</dbReference>
<dbReference type="GO" id="GO:0030681">
    <property type="term" value="C:multimeric ribonuclease P complex"/>
    <property type="evidence" value="ECO:0007669"/>
    <property type="project" value="TreeGrafter"/>
</dbReference>
<dbReference type="Pfam" id="PF20976">
    <property type="entry name" value="Pop8"/>
    <property type="match status" value="1"/>
</dbReference>
<dbReference type="PANTHER" id="PTHR15441:SF1">
    <property type="entry name" value="RIBONUCLEASE P PROTEIN SUBUNIT P14"/>
    <property type="match status" value="1"/>
</dbReference>
<keyword evidence="1" id="KW-0819">tRNA processing</keyword>
<dbReference type="GO" id="GO:0033204">
    <property type="term" value="F:ribonuclease P RNA binding"/>
    <property type="evidence" value="ECO:0007669"/>
    <property type="project" value="TreeGrafter"/>
</dbReference>
<dbReference type="SUPFAM" id="SSF160350">
    <property type="entry name" value="Rnp2-like"/>
    <property type="match status" value="1"/>
</dbReference>
<evidence type="ECO:0000259" key="2">
    <source>
        <dbReference type="Pfam" id="PF20976"/>
    </source>
</evidence>
<sequence>MCSYYFLEVTLNVLDKKGNDIDVNDRQFSFYIKEALKEIFGQVGSSINFSVLKFVAGKGIIRCPSTFYVKFRGALTLFGRHHSNTVAFDVHRVSPCLIAFITNDSTYEHVSSL</sequence>
<keyword evidence="4" id="KW-1185">Reference proteome</keyword>
<organism evidence="3 4">
    <name type="scientific">Cinara cedri</name>
    <dbReference type="NCBI Taxonomy" id="506608"/>
    <lineage>
        <taxon>Eukaryota</taxon>
        <taxon>Metazoa</taxon>
        <taxon>Ecdysozoa</taxon>
        <taxon>Arthropoda</taxon>
        <taxon>Hexapoda</taxon>
        <taxon>Insecta</taxon>
        <taxon>Pterygota</taxon>
        <taxon>Neoptera</taxon>
        <taxon>Paraneoptera</taxon>
        <taxon>Hemiptera</taxon>
        <taxon>Sternorrhyncha</taxon>
        <taxon>Aphidomorpha</taxon>
        <taxon>Aphidoidea</taxon>
        <taxon>Aphididae</taxon>
        <taxon>Lachninae</taxon>
        <taxon>Cinara</taxon>
    </lineage>
</organism>
<dbReference type="GO" id="GO:0005730">
    <property type="term" value="C:nucleolus"/>
    <property type="evidence" value="ECO:0007669"/>
    <property type="project" value="TreeGrafter"/>
</dbReference>
<evidence type="ECO:0000313" key="3">
    <source>
        <dbReference type="EMBL" id="VVC40367.1"/>
    </source>
</evidence>
<dbReference type="Proteomes" id="UP000325440">
    <property type="component" value="Unassembled WGS sequence"/>
</dbReference>
<protein>
    <submittedName>
        <fullName evidence="3">Ribonuclease P/MRP protein subunit</fullName>
    </submittedName>
</protein>
<evidence type="ECO:0000313" key="4">
    <source>
        <dbReference type="Proteomes" id="UP000325440"/>
    </source>
</evidence>
<feature type="domain" description="Ribonucleases P/MRP subunit Pop8-like" evidence="2">
    <location>
        <begin position="10"/>
        <end position="76"/>
    </location>
</feature>
<name>A0A5E4N8Z6_9HEMI</name>